<reference evidence="2 8" key="1">
    <citation type="journal article" date="2014" name="J. Bacteriol.">
        <title>Role of an Archaeal PitA Transporter in the Copper and Arsenic Resistance of Metallosphaera sedula, an Extreme Thermoacidophile.</title>
        <authorList>
            <person name="McCarthy S."/>
            <person name="Ai C."/>
            <person name="Wheaton G."/>
            <person name="Tevatia R."/>
            <person name="Eckrich V."/>
            <person name="Kelly R."/>
            <person name="Blum P."/>
        </authorList>
    </citation>
    <scope>NUCLEOTIDE SEQUENCE [LARGE SCALE GENOMIC DNA]</scope>
    <source>
        <strain evidence="2 8">CuR1</strain>
    </source>
</reference>
<dbReference type="Proteomes" id="UP000029084">
    <property type="component" value="Chromosome"/>
</dbReference>
<dbReference type="Proteomes" id="UP000068832">
    <property type="component" value="Chromosome"/>
</dbReference>
<reference evidence="10 11" key="2">
    <citation type="journal article" date="2015" name="Genome Announc.">
        <title>Complete Genome Sequences of Evolved Arsenate-Resistant Metallosphaera sedula Strains.</title>
        <authorList>
            <person name="Ai C."/>
            <person name="McCarthy S."/>
            <person name="Schackwitz W."/>
            <person name="Martin J."/>
            <person name="Lipzen A."/>
            <person name="Blum P."/>
        </authorList>
    </citation>
    <scope>NUCLEOTIDE SEQUENCE [LARGE SCALE GENOMIC DNA]</scope>
    <source>
        <strain evidence="5 11">ARS120-1</strain>
        <strain evidence="6 10">ARS120-2</strain>
        <strain evidence="3 13">ARS50-1</strain>
        <strain evidence="4 12">ARS50-2</strain>
    </source>
</reference>
<gene>
    <name evidence="2" type="ORF">HA72_0433</name>
    <name evidence="3" type="ORF">MsedA_0446</name>
    <name evidence="4" type="ORF">MsedB_0446</name>
    <name evidence="5" type="ORF">MsedC_0445</name>
    <name evidence="6" type="ORF">MsedD_0446</name>
    <name evidence="7" type="ORF">MsedE_0446</name>
</gene>
<evidence type="ECO:0000313" key="6">
    <source>
        <dbReference type="EMBL" id="AKV80313.1"/>
    </source>
</evidence>
<dbReference type="EMBL" id="CP012174">
    <property type="protein sequence ID" value="AKV78068.1"/>
    <property type="molecule type" value="Genomic_DNA"/>
</dbReference>
<dbReference type="Proteomes" id="UP000062398">
    <property type="component" value="Chromosome"/>
</dbReference>
<evidence type="ECO:0000256" key="1">
    <source>
        <dbReference type="SAM" id="Phobius"/>
    </source>
</evidence>
<evidence type="ECO:0000313" key="8">
    <source>
        <dbReference type="Proteomes" id="UP000029084"/>
    </source>
</evidence>
<evidence type="ECO:0000313" key="11">
    <source>
        <dbReference type="Proteomes" id="UP000062398"/>
    </source>
</evidence>
<keyword evidence="1" id="KW-0472">Membrane</keyword>
<accession>A0A088E4C1</accession>
<evidence type="ECO:0000313" key="3">
    <source>
        <dbReference type="EMBL" id="AKV73578.1"/>
    </source>
</evidence>
<dbReference type="AlphaFoldDB" id="A0A088E4C1"/>
<dbReference type="Proteomes" id="UP000056255">
    <property type="component" value="Chromosome"/>
</dbReference>
<feature type="transmembrane region" description="Helical" evidence="1">
    <location>
        <begin position="75"/>
        <end position="97"/>
    </location>
</feature>
<evidence type="ECO:0000313" key="2">
    <source>
        <dbReference type="EMBL" id="AIM26597.1"/>
    </source>
</evidence>
<evidence type="ECO:0000313" key="12">
    <source>
        <dbReference type="Proteomes" id="UP000062475"/>
    </source>
</evidence>
<sequence>MREFLKSGLRGWFRGYGGWPTYNYRPLYLQAFDFFVKNLGMIIPAIIALIISLIVGFVVGAIGAALALTGLSIGIVDAIGFVIGFISGIIISFLILIEAYEAGSVVNGNLPDIGLAWQSTQNTREKFLPTALLTGLIFGVLSALRIPGSFLIEGLFLVLVYVVSSGIVSGVRPGLEQSLNWYSSTFSKDGVSSLILLLGAILSLVPILNLFVIPYTELLATLMVRKY</sequence>
<feature type="transmembrane region" description="Helical" evidence="1">
    <location>
        <begin position="151"/>
        <end position="171"/>
    </location>
</feature>
<dbReference type="EMBL" id="CP012173">
    <property type="protein sequence ID" value="AKV75819.1"/>
    <property type="molecule type" value="Genomic_DNA"/>
</dbReference>
<dbReference type="EMBL" id="CP008822">
    <property type="protein sequence ID" value="AIM26597.1"/>
    <property type="molecule type" value="Genomic_DNA"/>
</dbReference>
<feature type="transmembrane region" description="Helical" evidence="1">
    <location>
        <begin position="191"/>
        <end position="216"/>
    </location>
</feature>
<organism evidence="2 8">
    <name type="scientific">Metallosphaera sedula</name>
    <dbReference type="NCBI Taxonomy" id="43687"/>
    <lineage>
        <taxon>Archaea</taxon>
        <taxon>Thermoproteota</taxon>
        <taxon>Thermoprotei</taxon>
        <taxon>Sulfolobales</taxon>
        <taxon>Sulfolobaceae</taxon>
        <taxon>Metallosphaera</taxon>
    </lineage>
</organism>
<evidence type="ECO:0000313" key="7">
    <source>
        <dbReference type="EMBL" id="AKV82559.1"/>
    </source>
</evidence>
<evidence type="ECO:0000313" key="9">
    <source>
        <dbReference type="Proteomes" id="UP000056255"/>
    </source>
</evidence>
<dbReference type="RefSeq" id="WP_012020398.1">
    <property type="nucleotide sequence ID" value="NZ_CP008822.1"/>
</dbReference>
<dbReference type="Proteomes" id="UP000061362">
    <property type="component" value="Chromosome"/>
</dbReference>
<dbReference type="Proteomes" id="UP000062475">
    <property type="component" value="Chromosome"/>
</dbReference>
<dbReference type="PATRIC" id="fig|43687.5.peg.444"/>
<keyword evidence="1" id="KW-1133">Transmembrane helix</keyword>
<feature type="transmembrane region" description="Helical" evidence="1">
    <location>
        <begin position="127"/>
        <end position="144"/>
    </location>
</feature>
<name>A0A088E4C1_9CREN</name>
<evidence type="ECO:0000313" key="5">
    <source>
        <dbReference type="EMBL" id="AKV78068.1"/>
    </source>
</evidence>
<reference evidence="7 9" key="3">
    <citation type="submission" date="2015-07" db="EMBL/GenBank/DDBJ databases">
        <title>Physiological, transcriptional responses and genome re-sequencing of acid resistant extremely thermoacidophilic Metallosphaera sedula SARC-M1.</title>
        <authorList>
            <person name="Ai C."/>
            <person name="McCarthy S."/>
            <person name="Eckrich V."/>
            <person name="Rudrappa D."/>
            <person name="Qiu G."/>
            <person name="Blum P."/>
        </authorList>
    </citation>
    <scope>NUCLEOTIDE SEQUENCE [LARGE SCALE GENOMIC DNA]</scope>
    <source>
        <strain evidence="7 9">SARC-M1</strain>
    </source>
</reference>
<feature type="transmembrane region" description="Helical" evidence="1">
    <location>
        <begin position="42"/>
        <end position="68"/>
    </location>
</feature>
<keyword evidence="1" id="KW-0812">Transmembrane</keyword>
<proteinExistence type="predicted"/>
<protein>
    <submittedName>
        <fullName evidence="2">Uncharacterized protein</fullName>
    </submittedName>
</protein>
<evidence type="ECO:0000313" key="4">
    <source>
        <dbReference type="EMBL" id="AKV75819.1"/>
    </source>
</evidence>
<dbReference type="OMA" id="YNYRPLY"/>
<dbReference type="EMBL" id="CP012175">
    <property type="protein sequence ID" value="AKV80313.1"/>
    <property type="molecule type" value="Genomic_DNA"/>
</dbReference>
<evidence type="ECO:0000313" key="10">
    <source>
        <dbReference type="Proteomes" id="UP000061362"/>
    </source>
</evidence>
<dbReference type="GeneID" id="91754880"/>
<dbReference type="EMBL" id="CP012172">
    <property type="protein sequence ID" value="AKV73578.1"/>
    <property type="molecule type" value="Genomic_DNA"/>
</dbReference>
<evidence type="ECO:0000313" key="13">
    <source>
        <dbReference type="Proteomes" id="UP000068832"/>
    </source>
</evidence>
<dbReference type="EMBL" id="CP012176">
    <property type="protein sequence ID" value="AKV82559.1"/>
    <property type="molecule type" value="Genomic_DNA"/>
</dbReference>
<dbReference type="OrthoDB" id="34757at2157"/>